<dbReference type="EMBL" id="LQRA01000048">
    <property type="protein sequence ID" value="KZE80301.1"/>
    <property type="molecule type" value="Genomic_DNA"/>
</dbReference>
<proteinExistence type="predicted"/>
<organism evidence="2 3">
    <name type="scientific">Paenibacillus elgii</name>
    <dbReference type="NCBI Taxonomy" id="189691"/>
    <lineage>
        <taxon>Bacteria</taxon>
        <taxon>Bacillati</taxon>
        <taxon>Bacillota</taxon>
        <taxon>Bacilli</taxon>
        <taxon>Bacillales</taxon>
        <taxon>Paenibacillaceae</taxon>
        <taxon>Paenibacillus</taxon>
    </lineage>
</organism>
<protein>
    <recommendedName>
        <fullName evidence="1">DUF4376 domain-containing protein</fullName>
    </recommendedName>
</protein>
<dbReference type="Pfam" id="PF14301">
    <property type="entry name" value="DUF4376"/>
    <property type="match status" value="1"/>
</dbReference>
<dbReference type="Proteomes" id="UP000076563">
    <property type="component" value="Unassembled WGS sequence"/>
</dbReference>
<sequence>MKEAINIDISGFYVEPTLVADDVIGVFPLYRELLARGTEEQPQKAVELIGYTIAIPVPEGLHLPKWDFTQEQWVEGKPVSELLVLQKASKLAELKRLCTEAIEGTFTSSALGEEHVYSFDTEAQLNFQSTKELMNMHSNFTQTSWKTRDAGVLMHTKEQFTRLWLDGQMHKTNLIEKFRRLETEVEQAISVDAVNSIRW</sequence>
<evidence type="ECO:0000259" key="1">
    <source>
        <dbReference type="Pfam" id="PF14301"/>
    </source>
</evidence>
<comment type="caution">
    <text evidence="2">The sequence shown here is derived from an EMBL/GenBank/DDBJ whole genome shotgun (WGS) entry which is preliminary data.</text>
</comment>
<accession>A0A161URK8</accession>
<name>A0A161URK8_9BACL</name>
<evidence type="ECO:0000313" key="2">
    <source>
        <dbReference type="EMBL" id="KZE80301.1"/>
    </source>
</evidence>
<dbReference type="OrthoDB" id="2974702at2"/>
<keyword evidence="3" id="KW-1185">Reference proteome</keyword>
<feature type="domain" description="DUF4376" evidence="1">
    <location>
        <begin position="86"/>
        <end position="192"/>
    </location>
</feature>
<dbReference type="AlphaFoldDB" id="A0A161URK8"/>
<dbReference type="RefSeq" id="WP_063179973.1">
    <property type="nucleotide sequence ID" value="NZ_LQRA01000048.1"/>
</dbReference>
<dbReference type="InterPro" id="IPR025484">
    <property type="entry name" value="DUF4376"/>
</dbReference>
<gene>
    <name evidence="2" type="ORF">AV654_12365</name>
</gene>
<evidence type="ECO:0000313" key="3">
    <source>
        <dbReference type="Proteomes" id="UP000076563"/>
    </source>
</evidence>
<reference evidence="3" key="1">
    <citation type="submission" date="2016-01" db="EMBL/GenBank/DDBJ databases">
        <title>Draft genome of Chromobacterium sp. F49.</title>
        <authorList>
            <person name="Hong K.W."/>
        </authorList>
    </citation>
    <scope>NUCLEOTIDE SEQUENCE [LARGE SCALE GENOMIC DNA]</scope>
    <source>
        <strain evidence="3">M63</strain>
    </source>
</reference>